<dbReference type="EMBL" id="LHXY01000036">
    <property type="protein sequence ID" value="KXB01487.1"/>
    <property type="molecule type" value="Genomic_DNA"/>
</dbReference>
<dbReference type="Proteomes" id="UP000070035">
    <property type="component" value="Unassembled WGS sequence"/>
</dbReference>
<name>A0A133V4Z3_9EURY</name>
<comment type="caution">
    <text evidence="1">The sequence shown here is derived from an EMBL/GenBank/DDBJ whole genome shotgun (WGS) entry which is preliminary data.</text>
</comment>
<keyword evidence="2" id="KW-1185">Reference proteome</keyword>
<accession>A0A133V4Z3</accession>
<evidence type="ECO:0000313" key="1">
    <source>
        <dbReference type="EMBL" id="KXB01487.1"/>
    </source>
</evidence>
<gene>
    <name evidence="1" type="ORF">AKJ44_02465</name>
</gene>
<proteinExistence type="predicted"/>
<evidence type="ECO:0008006" key="3">
    <source>
        <dbReference type="Google" id="ProtNLM"/>
    </source>
</evidence>
<dbReference type="AlphaFoldDB" id="A0A133V4Z3"/>
<evidence type="ECO:0000313" key="2">
    <source>
        <dbReference type="Proteomes" id="UP000070035"/>
    </source>
</evidence>
<protein>
    <recommendedName>
        <fullName evidence="3">IrrE N-terminal-like domain-containing protein</fullName>
    </recommendedName>
</protein>
<sequence length="171" mass="20672">MRSDMAQYKKWLVNESKREDMKIKVRFIKDDYTGHSNHHLTWFIKISSYIGTIKIPEVLFTSKNPKFTENERKAIGLHELGHLKMWKNFGFRGVLSHQKENQEWIESEADAYVKRRGLGKSLASYLRKTRKLKKKLSRESLKLRIKIWWRKHTWSHRYPDLNKRIEKLVDC</sequence>
<organism evidence="1 2">
    <name type="scientific">candidate division MSBL1 archaeon SCGC-AAA261F17</name>
    <dbReference type="NCBI Taxonomy" id="1698274"/>
    <lineage>
        <taxon>Archaea</taxon>
        <taxon>Methanobacteriati</taxon>
        <taxon>Methanobacteriota</taxon>
        <taxon>candidate division MSBL1</taxon>
    </lineage>
</organism>
<reference evidence="1 2" key="1">
    <citation type="journal article" date="2016" name="Sci. Rep.">
        <title>Metabolic traits of an uncultured archaeal lineage -MSBL1- from brine pools of the Red Sea.</title>
        <authorList>
            <person name="Mwirichia R."/>
            <person name="Alam I."/>
            <person name="Rashid M."/>
            <person name="Vinu M."/>
            <person name="Ba-Alawi W."/>
            <person name="Anthony Kamau A."/>
            <person name="Kamanda Ngugi D."/>
            <person name="Goker M."/>
            <person name="Klenk H.P."/>
            <person name="Bajic V."/>
            <person name="Stingl U."/>
        </authorList>
    </citation>
    <scope>NUCLEOTIDE SEQUENCE [LARGE SCALE GENOMIC DNA]</scope>
    <source>
        <strain evidence="1">SCGC-AAA261F17</strain>
    </source>
</reference>